<dbReference type="EMBL" id="JAIRAU010000057">
    <property type="protein sequence ID" value="MBZ5715440.1"/>
    <property type="molecule type" value="Genomic_DNA"/>
</dbReference>
<gene>
    <name evidence="2" type="ORF">K7C98_39915</name>
</gene>
<dbReference type="Proteomes" id="UP001139031">
    <property type="component" value="Unassembled WGS sequence"/>
</dbReference>
<dbReference type="PROSITE" id="PS51257">
    <property type="entry name" value="PROKAR_LIPOPROTEIN"/>
    <property type="match status" value="1"/>
</dbReference>
<evidence type="ECO:0000256" key="1">
    <source>
        <dbReference type="SAM" id="MobiDB-lite"/>
    </source>
</evidence>
<protein>
    <submittedName>
        <fullName evidence="2">Uncharacterized protein</fullName>
    </submittedName>
</protein>
<name>A0ABS7U4F5_9BACT</name>
<feature type="region of interest" description="Disordered" evidence="1">
    <location>
        <begin position="37"/>
        <end position="100"/>
    </location>
</feature>
<proteinExistence type="predicted"/>
<evidence type="ECO:0000313" key="2">
    <source>
        <dbReference type="EMBL" id="MBZ5715440.1"/>
    </source>
</evidence>
<dbReference type="RefSeq" id="WP_224197182.1">
    <property type="nucleotide sequence ID" value="NZ_JAIRAU010000057.1"/>
</dbReference>
<keyword evidence="3" id="KW-1185">Reference proteome</keyword>
<organism evidence="2 3">
    <name type="scientific">Nannocystis pusilla</name>
    <dbReference type="NCBI Taxonomy" id="889268"/>
    <lineage>
        <taxon>Bacteria</taxon>
        <taxon>Pseudomonadati</taxon>
        <taxon>Myxococcota</taxon>
        <taxon>Polyangia</taxon>
        <taxon>Nannocystales</taxon>
        <taxon>Nannocystaceae</taxon>
        <taxon>Nannocystis</taxon>
    </lineage>
</organism>
<reference evidence="2" key="1">
    <citation type="submission" date="2021-08" db="EMBL/GenBank/DDBJ databases">
        <authorList>
            <person name="Stevens D.C."/>
        </authorList>
    </citation>
    <scope>NUCLEOTIDE SEQUENCE</scope>
    <source>
        <strain evidence="2">DSM 53165</strain>
    </source>
</reference>
<feature type="compositionally biased region" description="Low complexity" evidence="1">
    <location>
        <begin position="37"/>
        <end position="90"/>
    </location>
</feature>
<evidence type="ECO:0000313" key="3">
    <source>
        <dbReference type="Proteomes" id="UP001139031"/>
    </source>
</evidence>
<accession>A0ABS7U4F5</accession>
<sequence>MARMPPVVLVLALVSCRDDDGPGGVTIVTGVTSNVTTLTPETTSTTTSTTGGASGSEGASGSTSTTTDPVDATGASSSTTTTTGYETTAGDVGSSTTGPPDPVEACLEKVDPGDECSACICTDCLELWDACHDDQACAIIQECAQESSCYGIDCLEACETTINLWGGIGGTSFGLWLPMTNCLEASCRRLCPW</sequence>
<comment type="caution">
    <text evidence="2">The sequence shown here is derived from an EMBL/GenBank/DDBJ whole genome shotgun (WGS) entry which is preliminary data.</text>
</comment>